<reference evidence="1 2" key="1">
    <citation type="submission" date="2021-01" db="EMBL/GenBank/DDBJ databases">
        <title>Whole genome shotgun sequence of Planobispora siamensis NBRC 107568.</title>
        <authorList>
            <person name="Komaki H."/>
            <person name="Tamura T."/>
        </authorList>
    </citation>
    <scope>NUCLEOTIDE SEQUENCE [LARGE SCALE GENOMIC DNA]</scope>
    <source>
        <strain evidence="1 2">NBRC 107568</strain>
    </source>
</reference>
<proteinExistence type="predicted"/>
<name>A0A8J3WKQ4_9ACTN</name>
<evidence type="ECO:0000313" key="2">
    <source>
        <dbReference type="Proteomes" id="UP000619788"/>
    </source>
</evidence>
<sequence>MGVMDERQIAILITQIRRELIQAGFVADAAPRCALKAACSCAMTRTGAW</sequence>
<keyword evidence="2" id="KW-1185">Reference proteome</keyword>
<accession>A0A8J3WKQ4</accession>
<protein>
    <submittedName>
        <fullName evidence="1">Uncharacterized protein</fullName>
    </submittedName>
</protein>
<dbReference type="Proteomes" id="UP000619788">
    <property type="component" value="Unassembled WGS sequence"/>
</dbReference>
<dbReference type="AlphaFoldDB" id="A0A8J3WKQ4"/>
<organism evidence="1 2">
    <name type="scientific">Planobispora siamensis</name>
    <dbReference type="NCBI Taxonomy" id="936338"/>
    <lineage>
        <taxon>Bacteria</taxon>
        <taxon>Bacillati</taxon>
        <taxon>Actinomycetota</taxon>
        <taxon>Actinomycetes</taxon>
        <taxon>Streptosporangiales</taxon>
        <taxon>Streptosporangiaceae</taxon>
        <taxon>Planobispora</taxon>
    </lineage>
</organism>
<evidence type="ECO:0000313" key="1">
    <source>
        <dbReference type="EMBL" id="GIH91066.1"/>
    </source>
</evidence>
<dbReference type="EMBL" id="BOOJ01000014">
    <property type="protein sequence ID" value="GIH91066.1"/>
    <property type="molecule type" value="Genomic_DNA"/>
</dbReference>
<comment type="caution">
    <text evidence="1">The sequence shown here is derived from an EMBL/GenBank/DDBJ whole genome shotgun (WGS) entry which is preliminary data.</text>
</comment>
<gene>
    <name evidence="1" type="ORF">Psi01_16960</name>
</gene>